<dbReference type="InterPro" id="IPR003718">
    <property type="entry name" value="OsmC/Ohr_fam"/>
</dbReference>
<gene>
    <name evidence="1" type="ORF">F4W18_06595</name>
</gene>
<dbReference type="Pfam" id="PF02566">
    <property type="entry name" value="OsmC"/>
    <property type="match status" value="1"/>
</dbReference>
<dbReference type="Gene3D" id="3.30.300.20">
    <property type="match status" value="1"/>
</dbReference>
<reference evidence="1 2" key="1">
    <citation type="submission" date="2019-09" db="EMBL/GenBank/DDBJ databases">
        <title>Draft genome sequence of various Type strains from the CCUG.</title>
        <authorList>
            <person name="Pineiro-Iglesias B."/>
            <person name="Tunovic T."/>
            <person name="Unosson C."/>
            <person name="Inganas E."/>
            <person name="Ohlen M."/>
            <person name="Cardew S."/>
            <person name="Jensie-Markopoulos S."/>
            <person name="Salva-Serra F."/>
            <person name="Jaen-Luchoro D."/>
            <person name="Karlsson R."/>
            <person name="Svensson-Stadler L."/>
            <person name="Chun J."/>
            <person name="Moore E."/>
        </authorList>
    </citation>
    <scope>NUCLEOTIDE SEQUENCE [LARGE SCALE GENOMIC DNA]</scope>
    <source>
        <strain evidence="1 2">CCUG 56969T</strain>
    </source>
</reference>
<protein>
    <submittedName>
        <fullName evidence="1">OsmC family peroxiredoxin</fullName>
    </submittedName>
</protein>
<proteinExistence type="predicted"/>
<name>A0A5M9P1Z5_9VIBR</name>
<dbReference type="AlphaFoldDB" id="A0A5M9P1Z5"/>
<dbReference type="InterPro" id="IPR015946">
    <property type="entry name" value="KH_dom-like_a/b"/>
</dbReference>
<accession>A0A5M9P1Z5</accession>
<dbReference type="InterPro" id="IPR036102">
    <property type="entry name" value="OsmC/Ohrsf"/>
</dbReference>
<dbReference type="OrthoDB" id="9804010at2"/>
<comment type="caution">
    <text evidence="1">The sequence shown here is derived from an EMBL/GenBank/DDBJ whole genome shotgun (WGS) entry which is preliminary data.</text>
</comment>
<keyword evidence="2" id="KW-1185">Reference proteome</keyword>
<dbReference type="PANTHER" id="PTHR34352:SF1">
    <property type="entry name" value="PROTEIN YHFA"/>
    <property type="match status" value="1"/>
</dbReference>
<dbReference type="PANTHER" id="PTHR34352">
    <property type="entry name" value="PROTEIN YHFA"/>
    <property type="match status" value="1"/>
</dbReference>
<evidence type="ECO:0000313" key="1">
    <source>
        <dbReference type="EMBL" id="KAA8678406.1"/>
    </source>
</evidence>
<dbReference type="EMBL" id="VXJS01000003">
    <property type="protein sequence ID" value="KAA8678406.1"/>
    <property type="molecule type" value="Genomic_DNA"/>
</dbReference>
<organism evidence="1 2">
    <name type="scientific">Vibrio gigantis</name>
    <dbReference type="NCBI Taxonomy" id="296199"/>
    <lineage>
        <taxon>Bacteria</taxon>
        <taxon>Pseudomonadati</taxon>
        <taxon>Pseudomonadota</taxon>
        <taxon>Gammaproteobacteria</taxon>
        <taxon>Vibrionales</taxon>
        <taxon>Vibrionaceae</taxon>
        <taxon>Vibrio</taxon>
    </lineage>
</organism>
<sequence>MSIKVQWNRECQFKVTTEGGFSFDIDATSNTAPCPTEVLLSALGGCSATDVVLLLQEKGFEVEALENSVTHTLTDDEPRLYKTANLHFTVKAKGVSESDVLSAAKEAVAKHCHVCLMLQPTIEITCSVEVVA</sequence>
<dbReference type="RefSeq" id="WP_086715633.1">
    <property type="nucleotide sequence ID" value="NZ_AP025492.1"/>
</dbReference>
<dbReference type="SUPFAM" id="SSF82784">
    <property type="entry name" value="OsmC-like"/>
    <property type="match status" value="1"/>
</dbReference>
<dbReference type="Proteomes" id="UP000322521">
    <property type="component" value="Unassembled WGS sequence"/>
</dbReference>
<evidence type="ECO:0000313" key="2">
    <source>
        <dbReference type="Proteomes" id="UP000322521"/>
    </source>
</evidence>